<evidence type="ECO:0000313" key="6">
    <source>
        <dbReference type="Proteomes" id="UP000005204"/>
    </source>
</evidence>
<dbReference type="Proteomes" id="UP000005204">
    <property type="component" value="Unassembled WGS sequence"/>
</dbReference>
<evidence type="ECO:0000313" key="5">
    <source>
        <dbReference type="EnsemblMetazoa" id="XP_037866451.1"/>
    </source>
</evidence>
<dbReference type="AlphaFoldDB" id="A0A8R2QS00"/>
<dbReference type="SUPFAM" id="SSF53474">
    <property type="entry name" value="alpha/beta-Hydrolases"/>
    <property type="match status" value="1"/>
</dbReference>
<sequence>MHATGHTDRSGGGGGGGSWRLPPDETLQVADPKSAKEEDLYQGDGHNWRSIIFSLMVIGFVIAGIVTAIYLLGYVDELLYWSGRRMRLDEFLRGDLTGERLPTTWVSSHQLVYQADDGGLLALDTFNNTLTVLVTNHTLRQLNVRWYQCSPNLRYVLFQHNIKEVYRRTFTAYYTVYDVTNDHHIPLFGEGQSSWEWQHAAWLGPDGSLLLAADNEVLARPGPPARRAPLLRLTNDSSPGRIYNGVSDWLYQEEVTKTSSATWGSIDGTLVMYVQYDDSSVSELRFPRIAEGIGGAGASRTGFLLPTLNNTHHTVFPDHVTIRYPTPGSSIPKVKLWIVAVLNTTSPPRWEVKPPSTLDGMEYYFISAQWVGKENSHVGVVWMNRAQNLTVYSSCYAPNWTCTESHSEKATDEPWLEVHQQPVYSEDGSAFLLLAAVQEGGGQYYTHIKHVDVIRQRIAVLSHGKVEVAEILAWDQENNLVYYLGSDQQRFRVPKLHPDMVKEENQCSADRPGQRQVYVVRDPNYSGGSNSVKARAEREEPRCLTCELAVWPARLHYANCSFWRAIFSPAKPRVGITHYVLECRGPGPPLAGLHDARTHKLERILYDTRPYRSVRLRELALPTRRSFEVQLGTGSKARVQLLLPPSWREELRDAAFPVLVHVDGRPGSQQVTEEFVVDWGSYMSSRNDVVYVKLDVAGARGLPRALLRGRLGGVEVADQLAVIRYLLETFKFLDVTRVAVWGWGYGGYVTAMLLGSQQTTLKCGIAVSPITDWLYYNAAFTERILGKPSVNYKGYVEADASQRAHHVPAHALYLIHGMADMSAPYPHSLQLARALTDAGVLFRYQAYADEGHDLKGVIEHVYRSMEDFLRECLSLDPEDTKLPPPDR</sequence>
<keyword evidence="6" id="KW-1185">Reference proteome</keyword>
<dbReference type="InterPro" id="IPR050278">
    <property type="entry name" value="Serine_Prot_S9B/DPPIV"/>
</dbReference>
<dbReference type="SUPFAM" id="SSF82171">
    <property type="entry name" value="DPP6 N-terminal domain-like"/>
    <property type="match status" value="1"/>
</dbReference>
<dbReference type="InterPro" id="IPR002469">
    <property type="entry name" value="Peptidase_S9B_N"/>
</dbReference>
<dbReference type="Gene3D" id="2.140.10.30">
    <property type="entry name" value="Dipeptidylpeptidase IV, N-terminal domain"/>
    <property type="match status" value="1"/>
</dbReference>
<proteinExistence type="predicted"/>
<evidence type="ECO:0000259" key="3">
    <source>
        <dbReference type="Pfam" id="PF00326"/>
    </source>
</evidence>
<keyword evidence="2" id="KW-0472">Membrane</keyword>
<dbReference type="Pfam" id="PF00326">
    <property type="entry name" value="Peptidase_S9"/>
    <property type="match status" value="1"/>
</dbReference>
<dbReference type="GO" id="GO:0006508">
    <property type="term" value="P:proteolysis"/>
    <property type="evidence" value="ECO:0007669"/>
    <property type="project" value="InterPro"/>
</dbReference>
<dbReference type="EnsemblMetazoa" id="XM_038010523.1">
    <property type="protein sequence ID" value="XP_037866451.1"/>
    <property type="gene ID" value="LOC101742112"/>
</dbReference>
<reference evidence="5" key="2">
    <citation type="submission" date="2022-06" db="UniProtKB">
        <authorList>
            <consortium name="EnsemblMetazoa"/>
        </authorList>
    </citation>
    <scope>IDENTIFICATION</scope>
    <source>
        <strain evidence="5">p50T (Dazao)</strain>
    </source>
</reference>
<dbReference type="Pfam" id="PF00930">
    <property type="entry name" value="DPPIV_N"/>
    <property type="match status" value="1"/>
</dbReference>
<reference evidence="6" key="1">
    <citation type="journal article" date="2008" name="Insect Biochem. Mol. Biol.">
        <title>The genome of a lepidopteran model insect, the silkworm Bombyx mori.</title>
        <authorList>
            <consortium name="International Silkworm Genome Consortium"/>
        </authorList>
    </citation>
    <scope>NUCLEOTIDE SEQUENCE [LARGE SCALE GENOMIC DNA]</scope>
    <source>
        <strain evidence="6">p50T</strain>
    </source>
</reference>
<feature type="transmembrane region" description="Helical" evidence="2">
    <location>
        <begin position="51"/>
        <end position="75"/>
    </location>
</feature>
<keyword evidence="2" id="KW-1133">Transmembrane helix</keyword>
<evidence type="ECO:0000256" key="2">
    <source>
        <dbReference type="SAM" id="Phobius"/>
    </source>
</evidence>
<dbReference type="PANTHER" id="PTHR11731">
    <property type="entry name" value="PROTEASE FAMILY S9B,C DIPEPTIDYL-PEPTIDASE IV-RELATED"/>
    <property type="match status" value="1"/>
</dbReference>
<evidence type="ECO:0000259" key="4">
    <source>
        <dbReference type="Pfam" id="PF00930"/>
    </source>
</evidence>
<evidence type="ECO:0008006" key="7">
    <source>
        <dbReference type="Google" id="ProtNLM"/>
    </source>
</evidence>
<protein>
    <recommendedName>
        <fullName evidence="7">Inactive dipeptidyl peptidase 10</fullName>
    </recommendedName>
</protein>
<accession>A0A8R2QS00</accession>
<dbReference type="Gene3D" id="3.40.50.1820">
    <property type="entry name" value="alpha/beta hydrolase"/>
    <property type="match status" value="1"/>
</dbReference>
<dbReference type="GO" id="GO:0008236">
    <property type="term" value="F:serine-type peptidase activity"/>
    <property type="evidence" value="ECO:0007669"/>
    <property type="project" value="InterPro"/>
</dbReference>
<feature type="domain" description="Dipeptidylpeptidase IV N-terminal" evidence="4">
    <location>
        <begin position="150"/>
        <end position="587"/>
    </location>
</feature>
<keyword evidence="2" id="KW-0812">Transmembrane</keyword>
<dbReference type="GO" id="GO:0008239">
    <property type="term" value="F:dipeptidyl-peptidase activity"/>
    <property type="evidence" value="ECO:0007669"/>
    <property type="project" value="TreeGrafter"/>
</dbReference>
<name>A0A8R2QS00_BOMMO</name>
<dbReference type="InterPro" id="IPR029058">
    <property type="entry name" value="AB_hydrolase_fold"/>
</dbReference>
<dbReference type="InterPro" id="IPR001375">
    <property type="entry name" value="Peptidase_S9_cat"/>
</dbReference>
<feature type="domain" description="Peptidase S9 prolyl oligopeptidase catalytic" evidence="3">
    <location>
        <begin position="677"/>
        <end position="874"/>
    </location>
</feature>
<organism evidence="5 6">
    <name type="scientific">Bombyx mori</name>
    <name type="common">Silk moth</name>
    <dbReference type="NCBI Taxonomy" id="7091"/>
    <lineage>
        <taxon>Eukaryota</taxon>
        <taxon>Metazoa</taxon>
        <taxon>Ecdysozoa</taxon>
        <taxon>Arthropoda</taxon>
        <taxon>Hexapoda</taxon>
        <taxon>Insecta</taxon>
        <taxon>Pterygota</taxon>
        <taxon>Neoptera</taxon>
        <taxon>Endopterygota</taxon>
        <taxon>Lepidoptera</taxon>
        <taxon>Glossata</taxon>
        <taxon>Ditrysia</taxon>
        <taxon>Bombycoidea</taxon>
        <taxon>Bombycidae</taxon>
        <taxon>Bombycinae</taxon>
        <taxon>Bombyx</taxon>
    </lineage>
</organism>
<evidence type="ECO:0000256" key="1">
    <source>
        <dbReference type="SAM" id="MobiDB-lite"/>
    </source>
</evidence>
<dbReference type="PANTHER" id="PTHR11731:SF187">
    <property type="entry name" value="INACTIVE DIPEPTIDYL PEPTIDASE 10-LIKE PROTEIN"/>
    <property type="match status" value="1"/>
</dbReference>
<feature type="region of interest" description="Disordered" evidence="1">
    <location>
        <begin position="1"/>
        <end position="25"/>
    </location>
</feature>
<dbReference type="GO" id="GO:0005886">
    <property type="term" value="C:plasma membrane"/>
    <property type="evidence" value="ECO:0007669"/>
    <property type="project" value="TreeGrafter"/>
</dbReference>